<dbReference type="InterPro" id="IPR050490">
    <property type="entry name" value="Bact_solute-bd_prot1"/>
</dbReference>
<dbReference type="PROSITE" id="PS51318">
    <property type="entry name" value="TAT"/>
    <property type="match status" value="1"/>
</dbReference>
<comment type="subcellular location">
    <subcellularLocation>
        <location evidence="1">Periplasm</location>
    </subcellularLocation>
</comment>
<organism evidence="4 5">
    <name type="scientific">Rhodovastum atsumiense</name>
    <dbReference type="NCBI Taxonomy" id="504468"/>
    <lineage>
        <taxon>Bacteria</taxon>
        <taxon>Pseudomonadati</taxon>
        <taxon>Pseudomonadota</taxon>
        <taxon>Alphaproteobacteria</taxon>
        <taxon>Acetobacterales</taxon>
        <taxon>Acetobacteraceae</taxon>
        <taxon>Rhodovastum</taxon>
    </lineage>
</organism>
<dbReference type="EMBL" id="VWPK01000003">
    <property type="protein sequence ID" value="KAA5614109.1"/>
    <property type="molecule type" value="Genomic_DNA"/>
</dbReference>
<dbReference type="Gene3D" id="3.40.190.10">
    <property type="entry name" value="Periplasmic binding protein-like II"/>
    <property type="match status" value="1"/>
</dbReference>
<dbReference type="RefSeq" id="WP_150039050.1">
    <property type="nucleotide sequence ID" value="NZ_OW485601.1"/>
</dbReference>
<comment type="caution">
    <text evidence="4">The sequence shown here is derived from an EMBL/GenBank/DDBJ whole genome shotgun (WGS) entry which is preliminary data.</text>
</comment>
<evidence type="ECO:0000256" key="1">
    <source>
        <dbReference type="ARBA" id="ARBA00004418"/>
    </source>
</evidence>
<accession>A0A5M6J1L5</accession>
<dbReference type="PANTHER" id="PTHR43649">
    <property type="entry name" value="ARABINOSE-BINDING PROTEIN-RELATED"/>
    <property type="match status" value="1"/>
</dbReference>
<dbReference type="InterPro" id="IPR006059">
    <property type="entry name" value="SBP"/>
</dbReference>
<sequence>MTLTRRAFVASTGLAAAGLAAPAIAQSKVEITYWQYSFPVKETAINALIPVFEKQNPGIRVRHETFPYANFNTKVAVAVPAGSGPDVVNLFYGWIPQYLKGGYLQPLPAGVISPAAIEAEFFPLVQAAKVNGSYYALPTAVRSLALFTNRKLFREAGLDPAQAPRTLAEYRDLAIRLTRRDASGNITVAGSTMQPSGQHVNWIREVLVRQFGGTPYSADFRKVTYDSPAGVAAMRWYLDLIRRDRVGFPDFMTDDVTAFRAGRAAMTIDGSFRLAALNGQKELDFGVAELPEHEGRRANFASFWANGITRNATGARAEAAARFVAFLASPDVMGVWLEKVGELPARKAVGLTPANLAHPQYGPFIRGLEYASATAFVDELGQRQVLLDAVDDAVASNRPAEEVVRRMAQREQDVIDAFYAH</sequence>
<dbReference type="Proteomes" id="UP000325255">
    <property type="component" value="Unassembled WGS sequence"/>
</dbReference>
<evidence type="ECO:0000256" key="3">
    <source>
        <dbReference type="SAM" id="SignalP"/>
    </source>
</evidence>
<comment type="similarity">
    <text evidence="2">Belongs to the bacterial solute-binding protein 1 family.</text>
</comment>
<evidence type="ECO:0000256" key="2">
    <source>
        <dbReference type="ARBA" id="ARBA00008520"/>
    </source>
</evidence>
<dbReference type="AlphaFoldDB" id="A0A5M6J1L5"/>
<evidence type="ECO:0000313" key="5">
    <source>
        <dbReference type="Proteomes" id="UP000325255"/>
    </source>
</evidence>
<feature type="chain" id="PRO_5024292062" evidence="3">
    <location>
        <begin position="26"/>
        <end position="421"/>
    </location>
</feature>
<feature type="signal peptide" evidence="3">
    <location>
        <begin position="1"/>
        <end position="25"/>
    </location>
</feature>
<evidence type="ECO:0000313" key="4">
    <source>
        <dbReference type="EMBL" id="KAA5614109.1"/>
    </source>
</evidence>
<reference evidence="4 5" key="1">
    <citation type="submission" date="2019-09" db="EMBL/GenBank/DDBJ databases">
        <title>Genome sequence of Rhodovastum atsumiense, a diverse member of the Acetobacteraceae family of non-sulfur purple photosynthetic bacteria.</title>
        <authorList>
            <person name="Meyer T."/>
            <person name="Kyndt J."/>
        </authorList>
    </citation>
    <scope>NUCLEOTIDE SEQUENCE [LARGE SCALE GENOMIC DNA]</scope>
    <source>
        <strain evidence="4 5">DSM 21279</strain>
    </source>
</reference>
<dbReference type="Pfam" id="PF01547">
    <property type="entry name" value="SBP_bac_1"/>
    <property type="match status" value="1"/>
</dbReference>
<keyword evidence="5" id="KW-1185">Reference proteome</keyword>
<gene>
    <name evidence="4" type="ORF">F1189_02600</name>
</gene>
<dbReference type="OrthoDB" id="2509690at2"/>
<dbReference type="GO" id="GO:0042597">
    <property type="term" value="C:periplasmic space"/>
    <property type="evidence" value="ECO:0007669"/>
    <property type="project" value="UniProtKB-SubCell"/>
</dbReference>
<dbReference type="InterPro" id="IPR006311">
    <property type="entry name" value="TAT_signal"/>
</dbReference>
<dbReference type="SUPFAM" id="SSF53850">
    <property type="entry name" value="Periplasmic binding protein-like II"/>
    <property type="match status" value="1"/>
</dbReference>
<dbReference type="PANTHER" id="PTHR43649:SF12">
    <property type="entry name" value="DIACETYLCHITOBIOSE BINDING PROTEIN DASA"/>
    <property type="match status" value="1"/>
</dbReference>
<proteinExistence type="inferred from homology"/>
<protein>
    <submittedName>
        <fullName evidence="4">Extracellular solute-binding protein</fullName>
    </submittedName>
</protein>
<keyword evidence="3" id="KW-0732">Signal</keyword>
<name>A0A5M6J1L5_9PROT</name>